<keyword evidence="2 6" id="KW-0227">DNA damage</keyword>
<dbReference type="GO" id="GO:0000400">
    <property type="term" value="F:four-way junction DNA binding"/>
    <property type="evidence" value="ECO:0007669"/>
    <property type="project" value="UniProtKB-UniRule"/>
</dbReference>
<dbReference type="AlphaFoldDB" id="A0A9E7AH29"/>
<proteinExistence type="inferred from homology"/>
<evidence type="ECO:0000256" key="3">
    <source>
        <dbReference type="ARBA" id="ARBA00023125"/>
    </source>
</evidence>
<accession>A0A9E7AH29</accession>
<comment type="similarity">
    <text evidence="6">Belongs to the RuvA family.</text>
</comment>
<dbReference type="Pfam" id="PF01330">
    <property type="entry name" value="RuvA_N"/>
    <property type="match status" value="1"/>
</dbReference>
<evidence type="ECO:0000313" key="9">
    <source>
        <dbReference type="Proteomes" id="UP000830236"/>
    </source>
</evidence>
<keyword evidence="3 6" id="KW-0238">DNA-binding</keyword>
<evidence type="ECO:0000256" key="1">
    <source>
        <dbReference type="ARBA" id="ARBA00022490"/>
    </source>
</evidence>
<dbReference type="Pfam" id="PF07499">
    <property type="entry name" value="RuvA_C"/>
    <property type="match status" value="1"/>
</dbReference>
<dbReference type="Proteomes" id="UP000830236">
    <property type="component" value="Chromosome"/>
</dbReference>
<protein>
    <recommendedName>
        <fullName evidence="6">Holliday junction branch migration complex subunit RuvA</fullName>
    </recommendedName>
</protein>
<dbReference type="KEGG" id="agh:M3I41_04200"/>
<dbReference type="GO" id="GO:0005524">
    <property type="term" value="F:ATP binding"/>
    <property type="evidence" value="ECO:0007669"/>
    <property type="project" value="InterPro"/>
</dbReference>
<name>A0A9E7AH29_9ACTO</name>
<dbReference type="Pfam" id="PF14520">
    <property type="entry name" value="HHH_5"/>
    <property type="match status" value="1"/>
</dbReference>
<comment type="subcellular location">
    <subcellularLocation>
        <location evidence="6">Cytoplasm</location>
    </subcellularLocation>
</comment>
<gene>
    <name evidence="6 8" type="primary">ruvA</name>
    <name evidence="8" type="ORF">M3I41_04200</name>
</gene>
<dbReference type="SUPFAM" id="SSF47781">
    <property type="entry name" value="RuvA domain 2-like"/>
    <property type="match status" value="1"/>
</dbReference>
<dbReference type="InterPro" id="IPR011114">
    <property type="entry name" value="RuvA_C"/>
</dbReference>
<evidence type="ECO:0000256" key="2">
    <source>
        <dbReference type="ARBA" id="ARBA00022763"/>
    </source>
</evidence>
<dbReference type="GO" id="GO:0048476">
    <property type="term" value="C:Holliday junction resolvase complex"/>
    <property type="evidence" value="ECO:0007669"/>
    <property type="project" value="UniProtKB-UniRule"/>
</dbReference>
<dbReference type="Gene3D" id="1.10.8.10">
    <property type="entry name" value="DNA helicase RuvA subunit, C-terminal domain"/>
    <property type="match status" value="1"/>
</dbReference>
<dbReference type="GO" id="GO:0005737">
    <property type="term" value="C:cytoplasm"/>
    <property type="evidence" value="ECO:0007669"/>
    <property type="project" value="UniProtKB-SubCell"/>
</dbReference>
<feature type="domain" description="Helix-hairpin-helix DNA-binding motif class 1" evidence="7">
    <location>
        <begin position="107"/>
        <end position="126"/>
    </location>
</feature>
<dbReference type="GO" id="GO:0006310">
    <property type="term" value="P:DNA recombination"/>
    <property type="evidence" value="ECO:0007669"/>
    <property type="project" value="UniProtKB-UniRule"/>
</dbReference>
<dbReference type="HAMAP" id="MF_00031">
    <property type="entry name" value="DNA_HJ_migration_RuvA"/>
    <property type="match status" value="1"/>
</dbReference>
<evidence type="ECO:0000259" key="7">
    <source>
        <dbReference type="SMART" id="SM00278"/>
    </source>
</evidence>
<evidence type="ECO:0000256" key="4">
    <source>
        <dbReference type="ARBA" id="ARBA00023172"/>
    </source>
</evidence>
<comment type="function">
    <text evidence="6">The RuvA-RuvB-RuvC complex processes Holliday junction (HJ) DNA during genetic recombination and DNA repair, while the RuvA-RuvB complex plays an important role in the rescue of blocked DNA replication forks via replication fork reversal (RFR). RuvA specifically binds to HJ cruciform DNA, conferring on it an open structure. The RuvB hexamer acts as an ATP-dependent pump, pulling dsDNA into and through the RuvAB complex. HJ branch migration allows RuvC to scan DNA until it finds its consensus sequence, where it cleaves and resolves the cruciform DNA.</text>
</comment>
<organism evidence="8 9">
    <name type="scientific">Actinomyces graevenitzii</name>
    <dbReference type="NCBI Taxonomy" id="55565"/>
    <lineage>
        <taxon>Bacteria</taxon>
        <taxon>Bacillati</taxon>
        <taxon>Actinomycetota</taxon>
        <taxon>Actinomycetes</taxon>
        <taxon>Actinomycetales</taxon>
        <taxon>Actinomycetaceae</taxon>
        <taxon>Actinomyces</taxon>
    </lineage>
</organism>
<comment type="domain">
    <text evidence="6">Has three domains with a flexible linker between the domains II and III and assumes an 'L' shape. Domain III is highly mobile and contacts RuvB.</text>
</comment>
<evidence type="ECO:0000313" key="8">
    <source>
        <dbReference type="EMBL" id="UQF80466.1"/>
    </source>
</evidence>
<dbReference type="InterPro" id="IPR003583">
    <property type="entry name" value="Hlx-hairpin-Hlx_DNA-bd_motif"/>
</dbReference>
<feature type="domain" description="Helix-hairpin-helix DNA-binding motif class 1" evidence="7">
    <location>
        <begin position="72"/>
        <end position="91"/>
    </location>
</feature>
<dbReference type="CDD" id="cd14332">
    <property type="entry name" value="UBA_RuvA_C"/>
    <property type="match status" value="1"/>
</dbReference>
<dbReference type="InterPro" id="IPR036267">
    <property type="entry name" value="RuvA_C_sf"/>
</dbReference>
<dbReference type="Gene3D" id="1.10.150.20">
    <property type="entry name" value="5' to 3' exonuclease, C-terminal subdomain"/>
    <property type="match status" value="1"/>
</dbReference>
<dbReference type="InterPro" id="IPR012340">
    <property type="entry name" value="NA-bd_OB-fold"/>
</dbReference>
<dbReference type="InterPro" id="IPR013849">
    <property type="entry name" value="DNA_helicase_Holl-junc_RuvA_I"/>
</dbReference>
<dbReference type="EMBL" id="CP097095">
    <property type="protein sequence ID" value="UQF80466.1"/>
    <property type="molecule type" value="Genomic_DNA"/>
</dbReference>
<comment type="subunit">
    <text evidence="6">Homotetramer. Forms an RuvA(8)-RuvB(12)-Holliday junction (HJ) complex. HJ DNA is sandwiched between 2 RuvA tetramers; dsDNA enters through RuvA and exits via RuvB. An RuvB hexamer assembles on each DNA strand where it exits the tetramer. Each RuvB hexamer is contacted by two RuvA subunits (via domain III) on 2 adjacent RuvB subunits; this complex drives branch migration. In the full resolvosome a probable DNA-RuvA(4)-RuvB(12)-RuvC(2) complex forms which resolves the HJ.</text>
</comment>
<dbReference type="InterPro" id="IPR010994">
    <property type="entry name" value="RuvA_2-like"/>
</dbReference>
<keyword evidence="1 6" id="KW-0963">Cytoplasm</keyword>
<evidence type="ECO:0000256" key="5">
    <source>
        <dbReference type="ARBA" id="ARBA00023204"/>
    </source>
</evidence>
<keyword evidence="4 6" id="KW-0233">DNA recombination</keyword>
<dbReference type="NCBIfam" id="TIGR00084">
    <property type="entry name" value="ruvA"/>
    <property type="match status" value="1"/>
</dbReference>
<sequence>MISSLRGEVTAVTLSSAVIETGGVGLLFNATPNTLSTLQVGAQAKVYTYLVVKEDSLTLYGFATTDERDTFATLMGAKGVGAKLALAMLAVHTPDALRQAIAAKDTAALTRVPGLGPKGAQRVILDVGDKLGPVRGEGELEFDLPAATDEANPQVVAALVGLGWNEAAATGAVLQVTTTQNATDVSALLRAALRNLGAAKRV</sequence>
<comment type="caution">
    <text evidence="6">Lacks conserved residue(s) required for the propagation of feature annotation.</text>
</comment>
<keyword evidence="5 6" id="KW-0234">DNA repair</keyword>
<dbReference type="InterPro" id="IPR000085">
    <property type="entry name" value="RuvA"/>
</dbReference>
<dbReference type="GO" id="GO:0009379">
    <property type="term" value="C:Holliday junction helicase complex"/>
    <property type="evidence" value="ECO:0007669"/>
    <property type="project" value="InterPro"/>
</dbReference>
<reference evidence="8" key="1">
    <citation type="submission" date="2022-05" db="EMBL/GenBank/DDBJ databases">
        <title>Using nanopore sequencing to obtain complete genomes from saliva samples.</title>
        <authorList>
            <person name="Baker J.L."/>
        </authorList>
    </citation>
    <scope>NUCLEOTIDE SEQUENCE</scope>
    <source>
        <strain evidence="8">JCVI-JB-Ag32</strain>
    </source>
</reference>
<dbReference type="Gene3D" id="2.40.50.140">
    <property type="entry name" value="Nucleic acid-binding proteins"/>
    <property type="match status" value="1"/>
</dbReference>
<feature type="region of interest" description="Domain III" evidence="6">
    <location>
        <begin position="154"/>
        <end position="202"/>
    </location>
</feature>
<dbReference type="GO" id="GO:0009378">
    <property type="term" value="F:four-way junction helicase activity"/>
    <property type="evidence" value="ECO:0007669"/>
    <property type="project" value="InterPro"/>
</dbReference>
<dbReference type="GO" id="GO:0006281">
    <property type="term" value="P:DNA repair"/>
    <property type="evidence" value="ECO:0007669"/>
    <property type="project" value="UniProtKB-UniRule"/>
</dbReference>
<evidence type="ECO:0000256" key="6">
    <source>
        <dbReference type="HAMAP-Rule" id="MF_00031"/>
    </source>
</evidence>
<dbReference type="SUPFAM" id="SSF50249">
    <property type="entry name" value="Nucleic acid-binding proteins"/>
    <property type="match status" value="1"/>
</dbReference>
<dbReference type="SMART" id="SM00278">
    <property type="entry name" value="HhH1"/>
    <property type="match status" value="2"/>
</dbReference>
<dbReference type="SUPFAM" id="SSF46929">
    <property type="entry name" value="DNA helicase RuvA subunit, C-terminal domain"/>
    <property type="match status" value="1"/>
</dbReference>